<organism evidence="1 2">
    <name type="scientific">Ceratitis capitata</name>
    <name type="common">Mediterranean fruit fly</name>
    <name type="synonym">Tephritis capitata</name>
    <dbReference type="NCBI Taxonomy" id="7213"/>
    <lineage>
        <taxon>Eukaryota</taxon>
        <taxon>Metazoa</taxon>
        <taxon>Ecdysozoa</taxon>
        <taxon>Arthropoda</taxon>
        <taxon>Hexapoda</taxon>
        <taxon>Insecta</taxon>
        <taxon>Pterygota</taxon>
        <taxon>Neoptera</taxon>
        <taxon>Endopterygota</taxon>
        <taxon>Diptera</taxon>
        <taxon>Brachycera</taxon>
        <taxon>Muscomorpha</taxon>
        <taxon>Tephritoidea</taxon>
        <taxon>Tephritidae</taxon>
        <taxon>Ceratitis</taxon>
        <taxon>Ceratitis</taxon>
    </lineage>
</organism>
<reference evidence="1" key="1">
    <citation type="submission" date="2020-11" db="EMBL/GenBank/DDBJ databases">
        <authorList>
            <person name="Whitehead M."/>
        </authorList>
    </citation>
    <scope>NUCLEOTIDE SEQUENCE</scope>
    <source>
        <strain evidence="1">EGII</strain>
    </source>
</reference>
<protein>
    <submittedName>
        <fullName evidence="1">(Mediterranean fruit fly) hypothetical protein</fullName>
    </submittedName>
</protein>
<accession>A0A811U365</accession>
<evidence type="ECO:0000313" key="2">
    <source>
        <dbReference type="Proteomes" id="UP000606786"/>
    </source>
</evidence>
<dbReference type="OrthoDB" id="7770343at2759"/>
<comment type="caution">
    <text evidence="1">The sequence shown here is derived from an EMBL/GenBank/DDBJ whole genome shotgun (WGS) entry which is preliminary data.</text>
</comment>
<name>A0A811U365_CERCA</name>
<dbReference type="EMBL" id="CAJHJT010000001">
    <property type="protein sequence ID" value="CAD6993582.1"/>
    <property type="molecule type" value="Genomic_DNA"/>
</dbReference>
<gene>
    <name evidence="1" type="ORF">CCAP1982_LOCUS2393</name>
</gene>
<sequence>MSSGACKATARLLKCFCGCSEMTEEEVRRIYRLSAQDTLNDSNAAQLFRRFLEKERCDDEEGEIENKLNIYELCHKYLQQDSLTYDQLNDLIDLGLKYPLEKIINFYITILEENERPNILGHEIERDLKCIQHDYRSEIEACSEYRKYKQAILDKLKHSK</sequence>
<proteinExistence type="predicted"/>
<keyword evidence="2" id="KW-1185">Reference proteome</keyword>
<dbReference type="AlphaFoldDB" id="A0A811U365"/>
<evidence type="ECO:0000313" key="1">
    <source>
        <dbReference type="EMBL" id="CAD6993582.1"/>
    </source>
</evidence>
<dbReference type="Proteomes" id="UP000606786">
    <property type="component" value="Unassembled WGS sequence"/>
</dbReference>